<dbReference type="InterPro" id="IPR014721">
    <property type="entry name" value="Ribsml_uS5_D2-typ_fold_subgr"/>
</dbReference>
<evidence type="ECO:0000256" key="7">
    <source>
        <dbReference type="ARBA" id="ARBA00022955"/>
    </source>
</evidence>
<dbReference type="GO" id="GO:0005524">
    <property type="term" value="F:ATP binding"/>
    <property type="evidence" value="ECO:0007669"/>
    <property type="project" value="UniProtKB-UniRule"/>
</dbReference>
<keyword evidence="6 14" id="KW-0067">ATP-binding</keyword>
<evidence type="ECO:0000256" key="5">
    <source>
        <dbReference type="ARBA" id="ARBA00022741"/>
    </source>
</evidence>
<name>A0AA39U3J3_9PEZI</name>
<dbReference type="InterPro" id="IPR005935">
    <property type="entry name" value="Mev_decarb"/>
</dbReference>
<dbReference type="Pfam" id="PF18376">
    <property type="entry name" value="MDD_C"/>
    <property type="match status" value="1"/>
</dbReference>
<dbReference type="NCBIfam" id="TIGR01240">
    <property type="entry name" value="mevDPdecarb"/>
    <property type="match status" value="1"/>
</dbReference>
<protein>
    <recommendedName>
        <fullName evidence="3 14">Diphosphomevalonate decarboxylase</fullName>
        <ecNumber evidence="3 14">4.1.1.33</ecNumber>
    </recommendedName>
</protein>
<evidence type="ECO:0000259" key="17">
    <source>
        <dbReference type="Pfam" id="PF22700"/>
    </source>
</evidence>
<comment type="pathway">
    <text evidence="1 15">Isoprenoid biosynthesis; isopentenyl diphosphate biosynthesis via mevalonate pathway; isopentenyl diphosphate from (R)-mevalonate: step 3/3.</text>
</comment>
<evidence type="ECO:0000256" key="14">
    <source>
        <dbReference type="PIRNR" id="PIRNR015950"/>
    </source>
</evidence>
<comment type="similarity">
    <text evidence="2 14 15">Belongs to the diphosphomevalonate decarboxylase family.</text>
</comment>
<evidence type="ECO:0000313" key="18">
    <source>
        <dbReference type="EMBL" id="KAK0610334.1"/>
    </source>
</evidence>
<comment type="caution">
    <text evidence="18">The sequence shown here is derived from an EMBL/GenBank/DDBJ whole genome shotgun (WGS) entry which is preliminary data.</text>
</comment>
<dbReference type="SUPFAM" id="SSF54211">
    <property type="entry name" value="Ribosomal protein S5 domain 2-like"/>
    <property type="match status" value="1"/>
</dbReference>
<reference evidence="18" key="1">
    <citation type="submission" date="2023-06" db="EMBL/GenBank/DDBJ databases">
        <title>Multi-omics analyses reveal the molecular pathogenesis toolkit of Lasiodiplodia hormozganensis, a cross-kingdom pathogen.</title>
        <authorList>
            <person name="Felix C."/>
            <person name="Meneses R."/>
            <person name="Goncalves M.F.M."/>
            <person name="Tilleman L."/>
            <person name="Duarte A.S."/>
            <person name="Jorrin-Novo J.V."/>
            <person name="Van De Peer Y."/>
            <person name="Deforce D."/>
            <person name="Van Nieuwerburgh F."/>
            <person name="Esteves A.C."/>
            <person name="Alves A."/>
        </authorList>
    </citation>
    <scope>NUCLEOTIDE SEQUENCE</scope>
    <source>
        <strain evidence="18">CBS 339.90</strain>
    </source>
</reference>
<keyword evidence="11 15" id="KW-0753">Steroid metabolism</keyword>
<evidence type="ECO:0000256" key="10">
    <source>
        <dbReference type="ARBA" id="ARBA00023166"/>
    </source>
</evidence>
<dbReference type="PANTHER" id="PTHR10977">
    <property type="entry name" value="DIPHOSPHOMEVALONATE DECARBOXYLASE"/>
    <property type="match status" value="1"/>
</dbReference>
<dbReference type="Gene3D" id="3.30.230.10">
    <property type="match status" value="1"/>
</dbReference>
<keyword evidence="7 15" id="KW-0752">Steroid biosynthesis</keyword>
<gene>
    <name evidence="18" type="primary">MVD1_1</name>
    <name evidence="18" type="ORF">DIS24_g12044</name>
</gene>
<comment type="catalytic activity">
    <reaction evidence="13">
        <text>(R)-5-diphosphomevalonate + ATP = isopentenyl diphosphate + ADP + phosphate + CO2</text>
        <dbReference type="Rhea" id="RHEA:23732"/>
        <dbReference type="ChEBI" id="CHEBI:16526"/>
        <dbReference type="ChEBI" id="CHEBI:30616"/>
        <dbReference type="ChEBI" id="CHEBI:43474"/>
        <dbReference type="ChEBI" id="CHEBI:57557"/>
        <dbReference type="ChEBI" id="CHEBI:128769"/>
        <dbReference type="ChEBI" id="CHEBI:456216"/>
        <dbReference type="EC" id="4.1.1.33"/>
    </reaction>
    <physiologicalReaction direction="left-to-right" evidence="13">
        <dbReference type="Rhea" id="RHEA:23733"/>
    </physiologicalReaction>
</comment>
<evidence type="ECO:0000256" key="4">
    <source>
        <dbReference type="ARBA" id="ARBA00022516"/>
    </source>
</evidence>
<dbReference type="InterPro" id="IPR036554">
    <property type="entry name" value="GHMP_kinase_C_sf"/>
</dbReference>
<evidence type="ECO:0000256" key="2">
    <source>
        <dbReference type="ARBA" id="ARBA00008831"/>
    </source>
</evidence>
<evidence type="ECO:0000256" key="6">
    <source>
        <dbReference type="ARBA" id="ARBA00022840"/>
    </source>
</evidence>
<dbReference type="EMBL" id="JAUJDW010000217">
    <property type="protein sequence ID" value="KAK0610334.1"/>
    <property type="molecule type" value="Genomic_DNA"/>
</dbReference>
<proteinExistence type="inferred from homology"/>
<organism evidence="18 19">
    <name type="scientific">Lasiodiplodia hormozganensis</name>
    <dbReference type="NCBI Taxonomy" id="869390"/>
    <lineage>
        <taxon>Eukaryota</taxon>
        <taxon>Fungi</taxon>
        <taxon>Dikarya</taxon>
        <taxon>Ascomycota</taxon>
        <taxon>Pezizomycotina</taxon>
        <taxon>Dothideomycetes</taxon>
        <taxon>Dothideomycetes incertae sedis</taxon>
        <taxon>Botryosphaeriales</taxon>
        <taxon>Botryosphaeriaceae</taxon>
        <taxon>Lasiodiplodia</taxon>
    </lineage>
</organism>
<dbReference type="Gene3D" id="3.30.70.890">
    <property type="entry name" value="GHMP kinase, C-terminal domain"/>
    <property type="match status" value="1"/>
</dbReference>
<dbReference type="PANTHER" id="PTHR10977:SF3">
    <property type="entry name" value="DIPHOSPHOMEVALONATE DECARBOXYLASE"/>
    <property type="match status" value="1"/>
</dbReference>
<evidence type="ECO:0000313" key="19">
    <source>
        <dbReference type="Proteomes" id="UP001175001"/>
    </source>
</evidence>
<feature type="domain" description="Diphosphomevalonate decarboxylase-like N-terminal" evidence="17">
    <location>
        <begin position="42"/>
        <end position="171"/>
    </location>
</feature>
<keyword evidence="5 14" id="KW-0547">Nucleotide-binding</keyword>
<dbReference type="PIRSF" id="PIRSF015950">
    <property type="entry name" value="Mev_P_decrbx"/>
    <property type="match status" value="1"/>
</dbReference>
<evidence type="ECO:0000256" key="3">
    <source>
        <dbReference type="ARBA" id="ARBA00012296"/>
    </source>
</evidence>
<evidence type="ECO:0000256" key="13">
    <source>
        <dbReference type="ARBA" id="ARBA00048416"/>
    </source>
</evidence>
<dbReference type="InterPro" id="IPR029765">
    <property type="entry name" value="Mev_diP_decarb"/>
</dbReference>
<keyword evidence="9 14" id="KW-0443">Lipid metabolism</keyword>
<dbReference type="Proteomes" id="UP001175001">
    <property type="component" value="Unassembled WGS sequence"/>
</dbReference>
<dbReference type="InterPro" id="IPR020568">
    <property type="entry name" value="Ribosomal_Su5_D2-typ_SF"/>
</dbReference>
<keyword evidence="8 15" id="KW-0756">Sterol biosynthesis</keyword>
<dbReference type="GO" id="GO:0004163">
    <property type="term" value="F:diphosphomevalonate decarboxylase activity"/>
    <property type="evidence" value="ECO:0007669"/>
    <property type="project" value="UniProtKB-UniRule"/>
</dbReference>
<evidence type="ECO:0000256" key="9">
    <source>
        <dbReference type="ARBA" id="ARBA00023098"/>
    </source>
</evidence>
<dbReference type="GO" id="GO:0019287">
    <property type="term" value="P:isopentenyl diphosphate biosynthetic process, mevalonate pathway"/>
    <property type="evidence" value="ECO:0007669"/>
    <property type="project" value="UniProtKB-UniRule"/>
</dbReference>
<dbReference type="SUPFAM" id="SSF55060">
    <property type="entry name" value="GHMP Kinase, C-terminal domain"/>
    <property type="match status" value="1"/>
</dbReference>
<dbReference type="InterPro" id="IPR053859">
    <property type="entry name" value="MVD-like_N"/>
</dbReference>
<evidence type="ECO:0000256" key="15">
    <source>
        <dbReference type="RuleBase" id="RU363086"/>
    </source>
</evidence>
<evidence type="ECO:0000259" key="16">
    <source>
        <dbReference type="Pfam" id="PF18376"/>
    </source>
</evidence>
<feature type="domain" description="Mvd1 C-terminal" evidence="16">
    <location>
        <begin position="213"/>
        <end position="392"/>
    </location>
</feature>
<sequence length="405" mass="44188">MFSEESQDELFSATVTAPVNIAVIKYVFWITPTYRAIYKANRYWGKRDVALNLPANSSFSVSLSQSDLCTRTTASCSRSYSHDELILDDEPCEFLGQADDDADDDSLPPLSSYAVRIETWNNFPTASGLASSASGFAALVRAVANLYGLLPTQQAAAAAPLSRIARLGSGSGMPQPLRRLCTWDGAWARSRTAPTARRKYQLAPASHWPEMRMLVLVSRESKKDVSSTRGMQVTVQTSDMFAYRAANLVPERMRRMEEAVAARDFATFGRLAMKDSNSFHALCLDSEPPIFYMDGSSRAAVTVVGRINEAAGEIIAAYTFDAGPNAVIFYLHRNRHRVAGVFRSLLSEKQGWASERGATIQPSAIDLDHGTVSRLQSGVKRVILTAVGEGPVDIGAAGRREPCGL</sequence>
<dbReference type="AlphaFoldDB" id="A0AA39U3J3"/>
<keyword evidence="4 15" id="KW-0444">Lipid biosynthesis</keyword>
<keyword evidence="12 14" id="KW-0456">Lyase</keyword>
<accession>A0AA39U3J3</accession>
<dbReference type="Pfam" id="PF22700">
    <property type="entry name" value="MVD-like_N"/>
    <property type="match status" value="1"/>
</dbReference>
<evidence type="ECO:0000256" key="1">
    <source>
        <dbReference type="ARBA" id="ARBA00005055"/>
    </source>
</evidence>
<dbReference type="InterPro" id="IPR041431">
    <property type="entry name" value="Mvd1_C"/>
</dbReference>
<evidence type="ECO:0000256" key="12">
    <source>
        <dbReference type="ARBA" id="ARBA00023239"/>
    </source>
</evidence>
<keyword evidence="19" id="KW-1185">Reference proteome</keyword>
<keyword evidence="10 15" id="KW-1207">Sterol metabolism</keyword>
<evidence type="ECO:0000256" key="11">
    <source>
        <dbReference type="ARBA" id="ARBA00023221"/>
    </source>
</evidence>
<dbReference type="GO" id="GO:0016126">
    <property type="term" value="P:sterol biosynthetic process"/>
    <property type="evidence" value="ECO:0007669"/>
    <property type="project" value="UniProtKB-KW"/>
</dbReference>
<dbReference type="EC" id="4.1.1.33" evidence="3 14"/>
<evidence type="ECO:0000256" key="8">
    <source>
        <dbReference type="ARBA" id="ARBA00023011"/>
    </source>
</evidence>
<dbReference type="GO" id="GO:0005829">
    <property type="term" value="C:cytosol"/>
    <property type="evidence" value="ECO:0007669"/>
    <property type="project" value="InterPro"/>
</dbReference>